<protein>
    <recommendedName>
        <fullName evidence="7">Serine-threonine/tyrosine-protein kinase catalytic domain-containing protein</fullName>
    </recommendedName>
</protein>
<dbReference type="InterPro" id="IPR011009">
    <property type="entry name" value="Kinase-like_dom_sf"/>
</dbReference>
<evidence type="ECO:0000256" key="3">
    <source>
        <dbReference type="ARBA" id="ARBA00022777"/>
    </source>
</evidence>
<keyword evidence="1" id="KW-0808">Transferase</keyword>
<dbReference type="Gene3D" id="1.10.510.10">
    <property type="entry name" value="Transferase(Phosphotransferase) domain 1"/>
    <property type="match status" value="1"/>
</dbReference>
<gene>
    <name evidence="5" type="ORF">LSAT_V11C200054870</name>
</gene>
<dbReference type="InterPro" id="IPR052059">
    <property type="entry name" value="CR_Ser/Thr_kinase"/>
</dbReference>
<dbReference type="GO" id="GO:0016301">
    <property type="term" value="F:kinase activity"/>
    <property type="evidence" value="ECO:0007669"/>
    <property type="project" value="UniProtKB-KW"/>
</dbReference>
<keyword evidence="6" id="KW-1185">Reference proteome</keyword>
<proteinExistence type="predicted"/>
<evidence type="ECO:0000256" key="1">
    <source>
        <dbReference type="ARBA" id="ARBA00022679"/>
    </source>
</evidence>
<dbReference type="EMBL" id="NBSK02000002">
    <property type="protein sequence ID" value="KAJ0219983.1"/>
    <property type="molecule type" value="Genomic_DNA"/>
</dbReference>
<name>A0A9R1WCT0_LACSA</name>
<evidence type="ECO:0000256" key="4">
    <source>
        <dbReference type="ARBA" id="ARBA00022840"/>
    </source>
</evidence>
<keyword evidence="2" id="KW-0547">Nucleotide-binding</keyword>
<evidence type="ECO:0000313" key="5">
    <source>
        <dbReference type="EMBL" id="KAJ0219983.1"/>
    </source>
</evidence>
<dbReference type="SUPFAM" id="SSF56112">
    <property type="entry name" value="Protein kinase-like (PK-like)"/>
    <property type="match status" value="1"/>
</dbReference>
<evidence type="ECO:0000313" key="6">
    <source>
        <dbReference type="Proteomes" id="UP000235145"/>
    </source>
</evidence>
<dbReference type="Proteomes" id="UP000235145">
    <property type="component" value="Unassembled WGS sequence"/>
</dbReference>
<keyword evidence="4" id="KW-0067">ATP-binding</keyword>
<dbReference type="PANTHER" id="PTHR47973">
    <property type="entry name" value="CYSTEINE-RICH RECEPTOR-LIKE PROTEIN KINASE 3"/>
    <property type="match status" value="1"/>
</dbReference>
<comment type="caution">
    <text evidence="5">The sequence shown here is derived from an EMBL/GenBank/DDBJ whole genome shotgun (WGS) entry which is preliminary data.</text>
</comment>
<dbReference type="AlphaFoldDB" id="A0A9R1WCT0"/>
<dbReference type="GO" id="GO:0005524">
    <property type="term" value="F:ATP binding"/>
    <property type="evidence" value="ECO:0007669"/>
    <property type="project" value="UniProtKB-KW"/>
</dbReference>
<accession>A0A9R1WCT0</accession>
<keyword evidence="3" id="KW-0418">Kinase</keyword>
<evidence type="ECO:0008006" key="7">
    <source>
        <dbReference type="Google" id="ProtNLM"/>
    </source>
</evidence>
<reference evidence="5 6" key="1">
    <citation type="journal article" date="2017" name="Nat. Commun.">
        <title>Genome assembly with in vitro proximity ligation data and whole-genome triplication in lettuce.</title>
        <authorList>
            <person name="Reyes-Chin-Wo S."/>
            <person name="Wang Z."/>
            <person name="Yang X."/>
            <person name="Kozik A."/>
            <person name="Arikit S."/>
            <person name="Song C."/>
            <person name="Xia L."/>
            <person name="Froenicke L."/>
            <person name="Lavelle D.O."/>
            <person name="Truco M.J."/>
            <person name="Xia R."/>
            <person name="Zhu S."/>
            <person name="Xu C."/>
            <person name="Xu H."/>
            <person name="Xu X."/>
            <person name="Cox K."/>
            <person name="Korf I."/>
            <person name="Meyers B.C."/>
            <person name="Michelmore R.W."/>
        </authorList>
    </citation>
    <scope>NUCLEOTIDE SEQUENCE [LARGE SCALE GENOMIC DNA]</scope>
    <source>
        <strain evidence="6">cv. Salinas</strain>
        <tissue evidence="5">Seedlings</tissue>
    </source>
</reference>
<evidence type="ECO:0000256" key="2">
    <source>
        <dbReference type="ARBA" id="ARBA00022741"/>
    </source>
</evidence>
<organism evidence="5 6">
    <name type="scientific">Lactuca sativa</name>
    <name type="common">Garden lettuce</name>
    <dbReference type="NCBI Taxonomy" id="4236"/>
    <lineage>
        <taxon>Eukaryota</taxon>
        <taxon>Viridiplantae</taxon>
        <taxon>Streptophyta</taxon>
        <taxon>Embryophyta</taxon>
        <taxon>Tracheophyta</taxon>
        <taxon>Spermatophyta</taxon>
        <taxon>Magnoliopsida</taxon>
        <taxon>eudicotyledons</taxon>
        <taxon>Gunneridae</taxon>
        <taxon>Pentapetalae</taxon>
        <taxon>asterids</taxon>
        <taxon>campanulids</taxon>
        <taxon>Asterales</taxon>
        <taxon>Asteraceae</taxon>
        <taxon>Cichorioideae</taxon>
        <taxon>Cichorieae</taxon>
        <taxon>Lactucinae</taxon>
        <taxon>Lactuca</taxon>
    </lineage>
</organism>
<sequence>MEIVAGTRNVYPPIDDLEYLTIIERSLIDLFDARLSSHFDAEVALRMIRIALLCTNNNPNERPLMSELVNLLQGNINLQDNRVRSPKTCHETYHGEFWNLVLSPETYHGEFSNLVLSLETYMVSSEISCSP</sequence>